<evidence type="ECO:0000313" key="2">
    <source>
        <dbReference type="Proteomes" id="UP000596938"/>
    </source>
</evidence>
<comment type="caution">
    <text evidence="1">The sequence shown here is derived from an EMBL/GenBank/DDBJ whole genome shotgun (WGS) entry which is preliminary data.</text>
</comment>
<keyword evidence="2" id="KW-1185">Reference proteome</keyword>
<dbReference type="EMBL" id="BMKU01000002">
    <property type="protein sequence ID" value="GGG87596.1"/>
    <property type="molecule type" value="Genomic_DNA"/>
</dbReference>
<accession>A0ABQ1XAV4</accession>
<sequence length="155" mass="17298">MLRYQPVQLPHNGGVAAQCQFNVEEVLVCVQPGLLHFFQVWNQQLNVGKVRKGRAHEQFEGLAQADRPAGKLARFYCTFSGCNVRAELQQVEFVVFNSQEVAAGPAGQAVRSNPFKTVGLKQVPQVRDVHLQLRARTRGRVAVPEDFSQEIGGYH</sequence>
<reference evidence="2" key="1">
    <citation type="journal article" date="2019" name="Int. J. Syst. Evol. Microbiol.">
        <title>The Global Catalogue of Microorganisms (GCM) 10K type strain sequencing project: providing services to taxonomists for standard genome sequencing and annotation.</title>
        <authorList>
            <consortium name="The Broad Institute Genomics Platform"/>
            <consortium name="The Broad Institute Genome Sequencing Center for Infectious Disease"/>
            <person name="Wu L."/>
            <person name="Ma J."/>
        </authorList>
    </citation>
    <scope>NUCLEOTIDE SEQUENCE [LARGE SCALE GENOMIC DNA]</scope>
    <source>
        <strain evidence="2">CGMCC 1.1927</strain>
    </source>
</reference>
<evidence type="ECO:0000313" key="1">
    <source>
        <dbReference type="EMBL" id="GGG87596.1"/>
    </source>
</evidence>
<dbReference type="Proteomes" id="UP000596938">
    <property type="component" value="Unassembled WGS sequence"/>
</dbReference>
<organism evidence="1 2">
    <name type="scientific">Pseudarthrobacter polychromogenes</name>
    <dbReference type="NCBI Taxonomy" id="1676"/>
    <lineage>
        <taxon>Bacteria</taxon>
        <taxon>Bacillati</taxon>
        <taxon>Actinomycetota</taxon>
        <taxon>Actinomycetes</taxon>
        <taxon>Micrococcales</taxon>
        <taxon>Micrococcaceae</taxon>
        <taxon>Pseudarthrobacter</taxon>
    </lineage>
</organism>
<gene>
    <name evidence="1" type="ORF">GCM10011577_07180</name>
</gene>
<protein>
    <submittedName>
        <fullName evidence="1">Uncharacterized protein</fullName>
    </submittedName>
</protein>
<proteinExistence type="predicted"/>
<name>A0ABQ1XAV4_9MICC</name>